<dbReference type="Proteomes" id="UP001056436">
    <property type="component" value="Unassembled WGS sequence"/>
</dbReference>
<name>A0A9P9WZ39_9PEZI</name>
<keyword evidence="2" id="KW-1185">Reference proteome</keyword>
<proteinExistence type="predicted"/>
<sequence>MRTQYVPGLDHKKITSSLESWLSGDVLAVVGAAALGNALVVDADVLHVLGLEPRHITSSWWFSFELNAVALVLDTVSIDWVSAVCGL</sequence>
<evidence type="ECO:0000313" key="2">
    <source>
        <dbReference type="Proteomes" id="UP001056436"/>
    </source>
</evidence>
<comment type="caution">
    <text evidence="1">The sequence shown here is derived from an EMBL/GenBank/DDBJ whole genome shotgun (WGS) entry which is preliminary data.</text>
</comment>
<protein>
    <submittedName>
        <fullName evidence="1">Uncharacterized protein</fullName>
    </submittedName>
</protein>
<dbReference type="AlphaFoldDB" id="A0A9P9WZ39"/>
<dbReference type="EMBL" id="SDAQ01000367">
    <property type="protein sequence ID" value="KAI3526965.1"/>
    <property type="molecule type" value="Genomic_DNA"/>
</dbReference>
<accession>A0A9P9WZ39</accession>
<evidence type="ECO:0000313" key="1">
    <source>
        <dbReference type="EMBL" id="KAI3526965.1"/>
    </source>
</evidence>
<gene>
    <name evidence="1" type="ORF">CABS02_15474</name>
</gene>
<dbReference type="OrthoDB" id="10507747at2759"/>
<organism evidence="1 2">
    <name type="scientific">Colletotrichum abscissum</name>
    <dbReference type="NCBI Taxonomy" id="1671311"/>
    <lineage>
        <taxon>Eukaryota</taxon>
        <taxon>Fungi</taxon>
        <taxon>Dikarya</taxon>
        <taxon>Ascomycota</taxon>
        <taxon>Pezizomycotina</taxon>
        <taxon>Sordariomycetes</taxon>
        <taxon>Hypocreomycetidae</taxon>
        <taxon>Glomerellales</taxon>
        <taxon>Glomerellaceae</taxon>
        <taxon>Colletotrichum</taxon>
        <taxon>Colletotrichum acutatum species complex</taxon>
    </lineage>
</organism>
<reference evidence="1" key="1">
    <citation type="submission" date="2019-01" db="EMBL/GenBank/DDBJ databases">
        <title>Colletotrichum abscissum LGMF1257.</title>
        <authorList>
            <person name="Baroncelli R."/>
        </authorList>
    </citation>
    <scope>NUCLEOTIDE SEQUENCE</scope>
    <source>
        <strain evidence="1">Ca142</strain>
    </source>
</reference>